<reference evidence="3 4" key="1">
    <citation type="journal article" date="2019" name="Int. J. Syst. Evol. Microbiol.">
        <title>The Global Catalogue of Microorganisms (GCM) 10K type strain sequencing project: providing services to taxonomists for standard genome sequencing and annotation.</title>
        <authorList>
            <consortium name="The Broad Institute Genomics Platform"/>
            <consortium name="The Broad Institute Genome Sequencing Center for Infectious Disease"/>
            <person name="Wu L."/>
            <person name="Ma J."/>
        </authorList>
    </citation>
    <scope>NUCLEOTIDE SEQUENCE [LARGE SCALE GENOMIC DNA]</scope>
    <source>
        <strain evidence="3 4">JCM 7356</strain>
    </source>
</reference>
<dbReference type="InterPro" id="IPR005182">
    <property type="entry name" value="YdbS-like_PH"/>
</dbReference>
<accession>A0ABN3EZB6</accession>
<evidence type="ECO:0000313" key="3">
    <source>
        <dbReference type="EMBL" id="GAA2278121.1"/>
    </source>
</evidence>
<proteinExistence type="predicted"/>
<keyword evidence="1" id="KW-0472">Membrane</keyword>
<name>A0ABN3EZB6_9ACTN</name>
<sequence length="131" mass="14603">MLVVGALYLLIPPARFVFGWIFLAVALPGIAYMAVMPLWRYRVHRWETTDQAVYTATGWLWQKWRVAPLSRIQTVDTVRGPLEQLFGLSGIKVTTASASGDLKIRGIDHRKALDVVEHLTQATQATPGDAT</sequence>
<keyword evidence="1" id="KW-1133">Transmembrane helix</keyword>
<gene>
    <name evidence="3" type="ORF">GCM10010430_75080</name>
</gene>
<comment type="caution">
    <text evidence="3">The sequence shown here is derived from an EMBL/GenBank/DDBJ whole genome shotgun (WGS) entry which is preliminary data.</text>
</comment>
<keyword evidence="4" id="KW-1185">Reference proteome</keyword>
<evidence type="ECO:0000259" key="2">
    <source>
        <dbReference type="Pfam" id="PF03703"/>
    </source>
</evidence>
<protein>
    <submittedName>
        <fullName evidence="3">PH domain-containing protein</fullName>
    </submittedName>
</protein>
<dbReference type="PANTHER" id="PTHR34473:SF3">
    <property type="entry name" value="TRANSMEMBRANE PROTEIN-RELATED"/>
    <property type="match status" value="1"/>
</dbReference>
<evidence type="ECO:0000256" key="1">
    <source>
        <dbReference type="SAM" id="Phobius"/>
    </source>
</evidence>
<feature type="transmembrane region" description="Helical" evidence="1">
    <location>
        <begin position="16"/>
        <end position="35"/>
    </location>
</feature>
<keyword evidence="1" id="KW-0812">Transmembrane</keyword>
<feature type="domain" description="YdbS-like PH" evidence="2">
    <location>
        <begin position="41"/>
        <end position="118"/>
    </location>
</feature>
<dbReference type="Pfam" id="PF03703">
    <property type="entry name" value="bPH_2"/>
    <property type="match status" value="1"/>
</dbReference>
<dbReference type="Proteomes" id="UP001500305">
    <property type="component" value="Unassembled WGS sequence"/>
</dbReference>
<evidence type="ECO:0000313" key="4">
    <source>
        <dbReference type="Proteomes" id="UP001500305"/>
    </source>
</evidence>
<dbReference type="PANTHER" id="PTHR34473">
    <property type="entry name" value="UPF0699 TRANSMEMBRANE PROTEIN YDBS"/>
    <property type="match status" value="1"/>
</dbReference>
<organism evidence="3 4">
    <name type="scientific">Kitasatospora cystarginea</name>
    <dbReference type="NCBI Taxonomy" id="58350"/>
    <lineage>
        <taxon>Bacteria</taxon>
        <taxon>Bacillati</taxon>
        <taxon>Actinomycetota</taxon>
        <taxon>Actinomycetes</taxon>
        <taxon>Kitasatosporales</taxon>
        <taxon>Streptomycetaceae</taxon>
        <taxon>Kitasatospora</taxon>
    </lineage>
</organism>
<dbReference type="EMBL" id="BAAATR010000061">
    <property type="protein sequence ID" value="GAA2278121.1"/>
    <property type="molecule type" value="Genomic_DNA"/>
</dbReference>